<dbReference type="Proteomes" id="UP000054549">
    <property type="component" value="Unassembled WGS sequence"/>
</dbReference>
<evidence type="ECO:0008006" key="3">
    <source>
        <dbReference type="Google" id="ProtNLM"/>
    </source>
</evidence>
<evidence type="ECO:0000313" key="2">
    <source>
        <dbReference type="Proteomes" id="UP000054549"/>
    </source>
</evidence>
<organism evidence="1 2">
    <name type="scientific">Amanita muscaria (strain Koide BX008)</name>
    <dbReference type="NCBI Taxonomy" id="946122"/>
    <lineage>
        <taxon>Eukaryota</taxon>
        <taxon>Fungi</taxon>
        <taxon>Dikarya</taxon>
        <taxon>Basidiomycota</taxon>
        <taxon>Agaricomycotina</taxon>
        <taxon>Agaricomycetes</taxon>
        <taxon>Agaricomycetidae</taxon>
        <taxon>Agaricales</taxon>
        <taxon>Pluteineae</taxon>
        <taxon>Amanitaceae</taxon>
        <taxon>Amanita</taxon>
    </lineage>
</organism>
<dbReference type="AlphaFoldDB" id="A0A0C2WYJ2"/>
<reference evidence="1 2" key="1">
    <citation type="submission" date="2014-04" db="EMBL/GenBank/DDBJ databases">
        <title>Evolutionary Origins and Diversification of the Mycorrhizal Mutualists.</title>
        <authorList>
            <consortium name="DOE Joint Genome Institute"/>
            <consortium name="Mycorrhizal Genomics Consortium"/>
            <person name="Kohler A."/>
            <person name="Kuo A."/>
            <person name="Nagy L.G."/>
            <person name="Floudas D."/>
            <person name="Copeland A."/>
            <person name="Barry K.W."/>
            <person name="Cichocki N."/>
            <person name="Veneault-Fourrey C."/>
            <person name="LaButti K."/>
            <person name="Lindquist E.A."/>
            <person name="Lipzen A."/>
            <person name="Lundell T."/>
            <person name="Morin E."/>
            <person name="Murat C."/>
            <person name="Riley R."/>
            <person name="Ohm R."/>
            <person name="Sun H."/>
            <person name="Tunlid A."/>
            <person name="Henrissat B."/>
            <person name="Grigoriev I.V."/>
            <person name="Hibbett D.S."/>
            <person name="Martin F."/>
        </authorList>
    </citation>
    <scope>NUCLEOTIDE SEQUENCE [LARGE SCALE GENOMIC DNA]</scope>
    <source>
        <strain evidence="1 2">Koide BX008</strain>
    </source>
</reference>
<dbReference type="OrthoDB" id="3221235at2759"/>
<dbReference type="STRING" id="946122.A0A0C2WYJ2"/>
<protein>
    <recommendedName>
        <fullName evidence="3">F-box domain-containing protein</fullName>
    </recommendedName>
</protein>
<dbReference type="SUPFAM" id="SSF52047">
    <property type="entry name" value="RNI-like"/>
    <property type="match status" value="1"/>
</dbReference>
<keyword evidence="2" id="KW-1185">Reference proteome</keyword>
<dbReference type="EMBL" id="KN818284">
    <property type="protein sequence ID" value="KIL61468.1"/>
    <property type="molecule type" value="Genomic_DNA"/>
</dbReference>
<evidence type="ECO:0000313" key="1">
    <source>
        <dbReference type="EMBL" id="KIL61468.1"/>
    </source>
</evidence>
<name>A0A0C2WYJ2_AMAMK</name>
<gene>
    <name evidence="1" type="ORF">M378DRAFT_855990</name>
</gene>
<dbReference type="HOGENOM" id="CLU_052988_0_0_1"/>
<dbReference type="InParanoid" id="A0A0C2WYJ2"/>
<sequence>MAVVSEIPTEVLTEIFYLLCKNSINVCELDNSWCKETFPWAVGLVSRQWRTAFLSYPPIWASLTLSDNTYASPRMLNPNAYTESYAKEVNRRLALYLERSGEHPLRLDICLWSVHPKAFAMMVLEMLSACSHRWQTAKLDLFRDWPLDSILPCKGKMPTLEWLEITSRADCKHVRDIFEVAPRLTHAYIEPWARSPGWILPWSQLTELILILDGDSVIEDGDVPYLLPMLHNIKELRFRNYYEFCGFSKFAPIPLNQLRVLEVYHPAMLSWFEAPSLCEIYFKDCQERSNYGEPLDVHGQISSLVQRSSCRIRKLSFASCREFYVGTLNDVEELVIDYHRSQSVCPSIDISSLPKLRLLTILCAIEEDFESLVNSLTTALKSARVPTRSECSSGTLTSLLERVTVELYCDQEQPKIPKILLKVADQWPVVAFRTRRS</sequence>
<accession>A0A0C2WYJ2</accession>
<proteinExistence type="predicted"/>